<keyword evidence="4" id="KW-1185">Reference proteome</keyword>
<dbReference type="EMBL" id="JABSTR010000001">
    <property type="protein sequence ID" value="KAH9360167.1"/>
    <property type="molecule type" value="Genomic_DNA"/>
</dbReference>
<dbReference type="InterPro" id="IPR019956">
    <property type="entry name" value="Ubiquitin_dom"/>
</dbReference>
<dbReference type="Gene3D" id="3.10.20.90">
    <property type="entry name" value="Phosphatidylinositol 3-kinase Catalytic Subunit, Chain A, domain 1"/>
    <property type="match status" value="1"/>
</dbReference>
<dbReference type="SMART" id="SM00213">
    <property type="entry name" value="UBQ"/>
    <property type="match status" value="1"/>
</dbReference>
<dbReference type="PANTHER" id="PTHR46728">
    <property type="entry name" value="AN1-TYPE ZINC FINGER PROTEIN 4"/>
    <property type="match status" value="1"/>
</dbReference>
<sequence length="364" mass="39945">MATSSVIEVLIETLHGTAFELLVSPDDTVHSIKARISRLEGIPVSHQHLIWRDQELSDAASLRECKIRDGSAIKLVLGMRGGPINTRKASVEERPTLFEVAKYLDAKGTLALGKLQCPVFFSLHGRASSEEVSLSIPKMRAMRMVVMREGDKVHLYTVVDRPSSGSLLREDLCLPHEPPTEEAGDPVRRQENLITRQKVDELQQRMRMCRLRKDEGKGAAQPPALPPVQPFGFQSSRRWANNSCWNRPPAVPRATTGVVLPQMMLPVPPGCLQPSGCHWRLPCQGVAGHGCQQQQQPPARPTGFSGAIPKERGGPRFPHAQDQCRKCTALLERMYGLDRRGGPALDRADGCAVGGACPHLPSAP</sequence>
<evidence type="ECO:0000313" key="4">
    <source>
        <dbReference type="Proteomes" id="UP000821853"/>
    </source>
</evidence>
<dbReference type="PROSITE" id="PS50053">
    <property type="entry name" value="UBIQUITIN_2"/>
    <property type="match status" value="1"/>
</dbReference>
<gene>
    <name evidence="3" type="ORF">HPB48_011452</name>
</gene>
<name>A0A9J6FBN8_HAELO</name>
<reference evidence="3 4" key="1">
    <citation type="journal article" date="2020" name="Cell">
        <title>Large-Scale Comparative Analyses of Tick Genomes Elucidate Their Genetic Diversity and Vector Capacities.</title>
        <authorList>
            <consortium name="Tick Genome and Microbiome Consortium (TIGMIC)"/>
            <person name="Jia N."/>
            <person name="Wang J."/>
            <person name="Shi W."/>
            <person name="Du L."/>
            <person name="Sun Y."/>
            <person name="Zhan W."/>
            <person name="Jiang J.F."/>
            <person name="Wang Q."/>
            <person name="Zhang B."/>
            <person name="Ji P."/>
            <person name="Bell-Sakyi L."/>
            <person name="Cui X.M."/>
            <person name="Yuan T.T."/>
            <person name="Jiang B.G."/>
            <person name="Yang W.F."/>
            <person name="Lam T.T."/>
            <person name="Chang Q.C."/>
            <person name="Ding S.J."/>
            <person name="Wang X.J."/>
            <person name="Zhu J.G."/>
            <person name="Ruan X.D."/>
            <person name="Zhao L."/>
            <person name="Wei J.T."/>
            <person name="Ye R.Z."/>
            <person name="Que T.C."/>
            <person name="Du C.H."/>
            <person name="Zhou Y.H."/>
            <person name="Cheng J.X."/>
            <person name="Dai P.F."/>
            <person name="Guo W.B."/>
            <person name="Han X.H."/>
            <person name="Huang E.J."/>
            <person name="Li L.F."/>
            <person name="Wei W."/>
            <person name="Gao Y.C."/>
            <person name="Liu J.Z."/>
            <person name="Shao H.Z."/>
            <person name="Wang X."/>
            <person name="Wang C.C."/>
            <person name="Yang T.C."/>
            <person name="Huo Q.B."/>
            <person name="Li W."/>
            <person name="Chen H.Y."/>
            <person name="Chen S.E."/>
            <person name="Zhou L.G."/>
            <person name="Ni X.B."/>
            <person name="Tian J.H."/>
            <person name="Sheng Y."/>
            <person name="Liu T."/>
            <person name="Pan Y.S."/>
            <person name="Xia L.Y."/>
            <person name="Li J."/>
            <person name="Zhao F."/>
            <person name="Cao W.C."/>
        </authorList>
    </citation>
    <scope>NUCLEOTIDE SEQUENCE [LARGE SCALE GENOMIC DNA]</scope>
    <source>
        <strain evidence="3">HaeL-2018</strain>
    </source>
</reference>
<dbReference type="AlphaFoldDB" id="A0A9J6FBN8"/>
<dbReference type="Proteomes" id="UP000821853">
    <property type="component" value="Chromosome 1"/>
</dbReference>
<feature type="region of interest" description="Disordered" evidence="1">
    <location>
        <begin position="292"/>
        <end position="320"/>
    </location>
</feature>
<evidence type="ECO:0000256" key="1">
    <source>
        <dbReference type="SAM" id="MobiDB-lite"/>
    </source>
</evidence>
<protein>
    <recommendedName>
        <fullName evidence="2">Ubiquitin-like domain-containing protein</fullName>
    </recommendedName>
</protein>
<dbReference type="InterPro" id="IPR000626">
    <property type="entry name" value="Ubiquitin-like_dom"/>
</dbReference>
<dbReference type="InterPro" id="IPR029071">
    <property type="entry name" value="Ubiquitin-like_domsf"/>
</dbReference>
<dbReference type="CDD" id="cd01802">
    <property type="entry name" value="Ubl_ZFAND4"/>
    <property type="match status" value="1"/>
</dbReference>
<dbReference type="PRINTS" id="PR00348">
    <property type="entry name" value="UBIQUITIN"/>
</dbReference>
<dbReference type="InterPro" id="IPR053061">
    <property type="entry name" value="AN1-type_zinc_finger"/>
</dbReference>
<evidence type="ECO:0000313" key="3">
    <source>
        <dbReference type="EMBL" id="KAH9360167.1"/>
    </source>
</evidence>
<organism evidence="3 4">
    <name type="scientific">Haemaphysalis longicornis</name>
    <name type="common">Bush tick</name>
    <dbReference type="NCBI Taxonomy" id="44386"/>
    <lineage>
        <taxon>Eukaryota</taxon>
        <taxon>Metazoa</taxon>
        <taxon>Ecdysozoa</taxon>
        <taxon>Arthropoda</taxon>
        <taxon>Chelicerata</taxon>
        <taxon>Arachnida</taxon>
        <taxon>Acari</taxon>
        <taxon>Parasitiformes</taxon>
        <taxon>Ixodida</taxon>
        <taxon>Ixodoidea</taxon>
        <taxon>Ixodidae</taxon>
        <taxon>Haemaphysalinae</taxon>
        <taxon>Haemaphysalis</taxon>
    </lineage>
</organism>
<dbReference type="Pfam" id="PF00240">
    <property type="entry name" value="ubiquitin"/>
    <property type="match status" value="1"/>
</dbReference>
<evidence type="ECO:0000259" key="2">
    <source>
        <dbReference type="PROSITE" id="PS50053"/>
    </source>
</evidence>
<dbReference type="VEuPathDB" id="VectorBase:HLOH_046885"/>
<dbReference type="OrthoDB" id="756206at2759"/>
<accession>A0A9J6FBN8</accession>
<comment type="caution">
    <text evidence="3">The sequence shown here is derived from an EMBL/GenBank/DDBJ whole genome shotgun (WGS) entry which is preliminary data.</text>
</comment>
<proteinExistence type="predicted"/>
<dbReference type="PANTHER" id="PTHR46728:SF1">
    <property type="entry name" value="AN1-TYPE ZINC FINGER PROTEIN 4"/>
    <property type="match status" value="1"/>
</dbReference>
<feature type="domain" description="Ubiquitin-like" evidence="2">
    <location>
        <begin position="7"/>
        <end position="82"/>
    </location>
</feature>
<dbReference type="SUPFAM" id="SSF54236">
    <property type="entry name" value="Ubiquitin-like"/>
    <property type="match status" value="1"/>
</dbReference>